<name>A0A7S2TZQ0_9EUKA</name>
<dbReference type="AlphaFoldDB" id="A0A7S2TZQ0"/>
<feature type="compositionally biased region" description="Low complexity" evidence="1">
    <location>
        <begin position="215"/>
        <end position="226"/>
    </location>
</feature>
<proteinExistence type="predicted"/>
<protein>
    <submittedName>
        <fullName evidence="2">Uncharacterized protein</fullName>
    </submittedName>
</protein>
<feature type="region of interest" description="Disordered" evidence="1">
    <location>
        <begin position="47"/>
        <end position="69"/>
    </location>
</feature>
<sequence>MARLFFPVALGLALGALLGMTLIRTQTLGLASRTAVRAVDKSLPVPWMASPGKPRQPKPAYNKPVSMTPPRKPMSWTGTWVDPVAMFSAKPDFGRAGKPKTAKNFASNKVASPAKKLAKKPWTGNLGEYTMKLVAKGKPYVAPDMSKAATTSSIKMPSSWIGSASDQLIRGTAEAIRYVDEPTPKVKFWMTVNDPNGPWKQEAKAIPSKSSSSGTAVPEAMAPAAEAAEEAAAEEVKATAAA</sequence>
<gene>
    <name evidence="2" type="ORF">LSP00402_LOCUS18737</name>
</gene>
<reference evidence="2" key="1">
    <citation type="submission" date="2021-01" db="EMBL/GenBank/DDBJ databases">
        <authorList>
            <person name="Corre E."/>
            <person name="Pelletier E."/>
            <person name="Niang G."/>
            <person name="Scheremetjew M."/>
            <person name="Finn R."/>
            <person name="Kale V."/>
            <person name="Holt S."/>
            <person name="Cochrane G."/>
            <person name="Meng A."/>
            <person name="Brown T."/>
            <person name="Cohen L."/>
        </authorList>
    </citation>
    <scope>NUCLEOTIDE SEQUENCE</scope>
    <source>
        <strain evidence="2">CCMP622</strain>
    </source>
</reference>
<dbReference type="EMBL" id="HBHP01030435">
    <property type="protein sequence ID" value="CAD9774743.1"/>
    <property type="molecule type" value="Transcribed_RNA"/>
</dbReference>
<accession>A0A7S2TZQ0</accession>
<feature type="region of interest" description="Disordered" evidence="1">
    <location>
        <begin position="197"/>
        <end position="242"/>
    </location>
</feature>
<organism evidence="2">
    <name type="scientific">Lotharella oceanica</name>
    <dbReference type="NCBI Taxonomy" id="641309"/>
    <lineage>
        <taxon>Eukaryota</taxon>
        <taxon>Sar</taxon>
        <taxon>Rhizaria</taxon>
        <taxon>Cercozoa</taxon>
        <taxon>Chlorarachniophyceae</taxon>
        <taxon>Lotharella</taxon>
    </lineage>
</organism>
<evidence type="ECO:0000313" key="2">
    <source>
        <dbReference type="EMBL" id="CAD9774743.1"/>
    </source>
</evidence>
<evidence type="ECO:0000256" key="1">
    <source>
        <dbReference type="SAM" id="MobiDB-lite"/>
    </source>
</evidence>